<dbReference type="RefSeq" id="WP_252587149.1">
    <property type="nucleotide sequence ID" value="NZ_JAMWYS010000025.1"/>
</dbReference>
<sequence length="99" mass="10938">MKNLLLSLFIVLAASLTFAQNSPTQTQTVKKKPSLVYICPSCGYTSNKPGKCSDHRTLVQEGSYYCKMCDGVVSKKSGKCTKCGMEMAKMERPKDKMKS</sequence>
<name>A0A9X2F209_9SPHI</name>
<feature type="chain" id="PRO_5040746670" evidence="1">
    <location>
        <begin position="20"/>
        <end position="99"/>
    </location>
</feature>
<dbReference type="AlphaFoldDB" id="A0A9X2F209"/>
<reference evidence="2" key="1">
    <citation type="submission" date="2022-06" db="EMBL/GenBank/DDBJ databases">
        <title>Solitalea sp. MAHUQ-68 isolated from rhizospheric soil.</title>
        <authorList>
            <person name="Huq M.A."/>
        </authorList>
    </citation>
    <scope>NUCLEOTIDE SEQUENCE</scope>
    <source>
        <strain evidence="2">MAHUQ-68</strain>
    </source>
</reference>
<proteinExistence type="predicted"/>
<dbReference type="Proteomes" id="UP001155182">
    <property type="component" value="Unassembled WGS sequence"/>
</dbReference>
<keyword evidence="3" id="KW-1185">Reference proteome</keyword>
<evidence type="ECO:0000313" key="3">
    <source>
        <dbReference type="Proteomes" id="UP001155182"/>
    </source>
</evidence>
<feature type="signal peptide" evidence="1">
    <location>
        <begin position="1"/>
        <end position="19"/>
    </location>
</feature>
<accession>A0A9X2F209</accession>
<evidence type="ECO:0000313" key="2">
    <source>
        <dbReference type="EMBL" id="MCO4292655.1"/>
    </source>
</evidence>
<gene>
    <name evidence="2" type="ORF">NF867_07265</name>
</gene>
<protein>
    <submittedName>
        <fullName evidence="2">Uncharacterized protein</fullName>
    </submittedName>
</protein>
<organism evidence="2 3">
    <name type="scientific">Solitalea agri</name>
    <dbReference type="NCBI Taxonomy" id="2953739"/>
    <lineage>
        <taxon>Bacteria</taxon>
        <taxon>Pseudomonadati</taxon>
        <taxon>Bacteroidota</taxon>
        <taxon>Sphingobacteriia</taxon>
        <taxon>Sphingobacteriales</taxon>
        <taxon>Sphingobacteriaceae</taxon>
        <taxon>Solitalea</taxon>
    </lineage>
</organism>
<keyword evidence="1" id="KW-0732">Signal</keyword>
<dbReference type="EMBL" id="JAMWYS010000025">
    <property type="protein sequence ID" value="MCO4292655.1"/>
    <property type="molecule type" value="Genomic_DNA"/>
</dbReference>
<evidence type="ECO:0000256" key="1">
    <source>
        <dbReference type="SAM" id="SignalP"/>
    </source>
</evidence>
<comment type="caution">
    <text evidence="2">The sequence shown here is derived from an EMBL/GenBank/DDBJ whole genome shotgun (WGS) entry which is preliminary data.</text>
</comment>